<dbReference type="PANTHER" id="PTHR43023:SF6">
    <property type="entry name" value="INTERMEMBRANE PHOSPHOLIPID TRANSPORT SYSTEM ATP-BINDING PROTEIN MLAF"/>
    <property type="match status" value="1"/>
</dbReference>
<proteinExistence type="predicted"/>
<dbReference type="GO" id="GO:0016887">
    <property type="term" value="F:ATP hydrolysis activity"/>
    <property type="evidence" value="ECO:0007669"/>
    <property type="project" value="InterPro"/>
</dbReference>
<gene>
    <name evidence="5" type="ORF">A2Z21_02950</name>
</gene>
<evidence type="ECO:0000256" key="3">
    <source>
        <dbReference type="ARBA" id="ARBA00022840"/>
    </source>
</evidence>
<evidence type="ECO:0000256" key="1">
    <source>
        <dbReference type="ARBA" id="ARBA00022448"/>
    </source>
</evidence>
<sequence length="241" mass="26296">MSAIEIQGLFKSLGGRPVLRGVDLPVERGEILVIIGRSGCGKTVLLKHMIGLMKPDGGRVLVDGVELGLLSERELDRTRLKFGMLFQEAALFDSLTVFENVGFALLEHTKMSRESIRARVKECLALVGLDDVEDLYPEALSGGMKKRVGLARAVAMSPEIILYDEPTSGVDPLMGGEINLLIQKLRDQLNVTSLVVTHDLESALKIGDRIALLEGGRIVALGTPAEFQAMNDPVVREFFRS</sequence>
<dbReference type="PANTHER" id="PTHR43023">
    <property type="entry name" value="PROTEIN TRIGALACTOSYLDIACYLGLYCEROL 3, CHLOROPLASTIC"/>
    <property type="match status" value="1"/>
</dbReference>
<reference evidence="5 6" key="1">
    <citation type="journal article" date="2016" name="Nat. Commun.">
        <title>Thousands of microbial genomes shed light on interconnected biogeochemical processes in an aquifer system.</title>
        <authorList>
            <person name="Anantharaman K."/>
            <person name="Brown C.T."/>
            <person name="Hug L.A."/>
            <person name="Sharon I."/>
            <person name="Castelle C.J."/>
            <person name="Probst A.J."/>
            <person name="Thomas B.C."/>
            <person name="Singh A."/>
            <person name="Wilkins M.J."/>
            <person name="Karaoz U."/>
            <person name="Brodie E.L."/>
            <person name="Williams K.H."/>
            <person name="Hubbard S.S."/>
            <person name="Banfield J.F."/>
        </authorList>
    </citation>
    <scope>NUCLEOTIDE SEQUENCE [LARGE SCALE GENOMIC DNA]</scope>
    <source>
        <strain evidence="6">RBG_16_55_9</strain>
    </source>
</reference>
<accession>A0A1F5UVA5</accession>
<evidence type="ECO:0000256" key="2">
    <source>
        <dbReference type="ARBA" id="ARBA00022741"/>
    </source>
</evidence>
<dbReference type="InterPro" id="IPR003439">
    <property type="entry name" value="ABC_transporter-like_ATP-bd"/>
</dbReference>
<dbReference type="PROSITE" id="PS00211">
    <property type="entry name" value="ABC_TRANSPORTER_1"/>
    <property type="match status" value="1"/>
</dbReference>
<dbReference type="Pfam" id="PF00005">
    <property type="entry name" value="ABC_tran"/>
    <property type="match status" value="1"/>
</dbReference>
<feature type="domain" description="ABC transporter" evidence="4">
    <location>
        <begin position="4"/>
        <end position="240"/>
    </location>
</feature>
<organism evidence="5 6">
    <name type="scientific">Fraserbacteria sp. (strain RBG_16_55_9)</name>
    <dbReference type="NCBI Taxonomy" id="1817864"/>
    <lineage>
        <taxon>Bacteria</taxon>
        <taxon>Candidatus Fraseribacteriota</taxon>
    </lineage>
</organism>
<keyword evidence="3 5" id="KW-0067">ATP-binding</keyword>
<evidence type="ECO:0000313" key="6">
    <source>
        <dbReference type="Proteomes" id="UP000179157"/>
    </source>
</evidence>
<dbReference type="GO" id="GO:0005524">
    <property type="term" value="F:ATP binding"/>
    <property type="evidence" value="ECO:0007669"/>
    <property type="project" value="UniProtKB-KW"/>
</dbReference>
<dbReference type="CDD" id="cd03261">
    <property type="entry name" value="ABC_Org_Solvent_Resistant"/>
    <property type="match status" value="1"/>
</dbReference>
<keyword evidence="2" id="KW-0547">Nucleotide-binding</keyword>
<dbReference type="InterPro" id="IPR017871">
    <property type="entry name" value="ABC_transporter-like_CS"/>
</dbReference>
<dbReference type="STRING" id="1817864.A2Z21_02950"/>
<comment type="caution">
    <text evidence="5">The sequence shown here is derived from an EMBL/GenBank/DDBJ whole genome shotgun (WGS) entry which is preliminary data.</text>
</comment>
<dbReference type="Proteomes" id="UP000179157">
    <property type="component" value="Unassembled WGS sequence"/>
</dbReference>
<evidence type="ECO:0000313" key="5">
    <source>
        <dbReference type="EMBL" id="OGF54621.1"/>
    </source>
</evidence>
<keyword evidence="1" id="KW-0813">Transport</keyword>
<protein>
    <submittedName>
        <fullName evidence="5">ABC transporter ATP-binding protein</fullName>
    </submittedName>
</protein>
<dbReference type="InterPro" id="IPR027417">
    <property type="entry name" value="P-loop_NTPase"/>
</dbReference>
<dbReference type="InterPro" id="IPR003593">
    <property type="entry name" value="AAA+_ATPase"/>
</dbReference>
<dbReference type="SMART" id="SM00382">
    <property type="entry name" value="AAA"/>
    <property type="match status" value="1"/>
</dbReference>
<dbReference type="EMBL" id="MFGX01000075">
    <property type="protein sequence ID" value="OGF54621.1"/>
    <property type="molecule type" value="Genomic_DNA"/>
</dbReference>
<dbReference type="SUPFAM" id="SSF52540">
    <property type="entry name" value="P-loop containing nucleoside triphosphate hydrolases"/>
    <property type="match status" value="1"/>
</dbReference>
<name>A0A1F5UVA5_FRAXR</name>
<dbReference type="AlphaFoldDB" id="A0A1F5UVA5"/>
<dbReference type="Gene3D" id="3.40.50.300">
    <property type="entry name" value="P-loop containing nucleotide triphosphate hydrolases"/>
    <property type="match status" value="1"/>
</dbReference>
<dbReference type="PROSITE" id="PS50893">
    <property type="entry name" value="ABC_TRANSPORTER_2"/>
    <property type="match status" value="1"/>
</dbReference>
<evidence type="ECO:0000259" key="4">
    <source>
        <dbReference type="PROSITE" id="PS50893"/>
    </source>
</evidence>